<dbReference type="Proteomes" id="UP001328733">
    <property type="component" value="Unassembled WGS sequence"/>
</dbReference>
<evidence type="ECO:0000313" key="3">
    <source>
        <dbReference type="EMBL" id="MEG3440257.1"/>
    </source>
</evidence>
<dbReference type="AlphaFoldDB" id="A0AAW9R015"/>
<reference evidence="3 4" key="1">
    <citation type="submission" date="2024-01" db="EMBL/GenBank/DDBJ databases">
        <title>Genomic insights into the taxonomy and metabolism of the cyanobacterium Pannus brasiliensis CCIBt3594.</title>
        <authorList>
            <person name="Machado M."/>
            <person name="Botero N.B."/>
            <person name="Andreote A.P.D."/>
            <person name="Feitosa A.M.T."/>
            <person name="Popin R."/>
            <person name="Sivonen K."/>
            <person name="Fiore M.F."/>
        </authorList>
    </citation>
    <scope>NUCLEOTIDE SEQUENCE [LARGE SCALE GENOMIC DNA]</scope>
    <source>
        <strain evidence="3 4">CCIBt3594</strain>
    </source>
</reference>
<comment type="caution">
    <text evidence="3">The sequence shown here is derived from an EMBL/GenBank/DDBJ whole genome shotgun (WGS) entry which is preliminary data.</text>
</comment>
<sequence>MKLTNSVLAIALLSASFSVSLTARADTVNARCSVYPKGEDRASWNGSCTFSQRQGSVEIQLQNGKRYDLRPVGNRPNQYRDQNGRSAYREMDGDRQIYRLARESVYVTFDAPEENSGSPENSGGTQPSAGTPVSRLQDLVGARAGQAENAVKQRGYQFVKSSSEGNSVYSYWLEKRTNYCVTIRTEQGRYQSIVYAGGPFDCQN</sequence>
<feature type="chain" id="PRO_5043757240" description="Secreted protein" evidence="2">
    <location>
        <begin position="26"/>
        <end position="204"/>
    </location>
</feature>
<protein>
    <recommendedName>
        <fullName evidence="5">Secreted protein</fullName>
    </recommendedName>
</protein>
<feature type="region of interest" description="Disordered" evidence="1">
    <location>
        <begin position="111"/>
        <end position="133"/>
    </location>
</feature>
<feature type="signal peptide" evidence="2">
    <location>
        <begin position="1"/>
        <end position="25"/>
    </location>
</feature>
<keyword evidence="2" id="KW-0732">Signal</keyword>
<name>A0AAW9R015_9CHRO</name>
<gene>
    <name evidence="3" type="ORF">V0288_24230</name>
</gene>
<evidence type="ECO:0000256" key="2">
    <source>
        <dbReference type="SAM" id="SignalP"/>
    </source>
</evidence>
<feature type="compositionally biased region" description="Polar residues" evidence="1">
    <location>
        <begin position="115"/>
        <end position="131"/>
    </location>
</feature>
<accession>A0AAW9R015</accession>
<keyword evidence="4" id="KW-1185">Reference proteome</keyword>
<dbReference type="RefSeq" id="WP_332867726.1">
    <property type="nucleotide sequence ID" value="NZ_JBAFSM010000084.1"/>
</dbReference>
<proteinExistence type="predicted"/>
<organism evidence="3 4">
    <name type="scientific">Pannus brasiliensis CCIBt3594</name>
    <dbReference type="NCBI Taxonomy" id="1427578"/>
    <lineage>
        <taxon>Bacteria</taxon>
        <taxon>Bacillati</taxon>
        <taxon>Cyanobacteriota</taxon>
        <taxon>Cyanophyceae</taxon>
        <taxon>Oscillatoriophycideae</taxon>
        <taxon>Chroococcales</taxon>
        <taxon>Microcystaceae</taxon>
        <taxon>Pannus</taxon>
    </lineage>
</organism>
<evidence type="ECO:0000256" key="1">
    <source>
        <dbReference type="SAM" id="MobiDB-lite"/>
    </source>
</evidence>
<evidence type="ECO:0000313" key="4">
    <source>
        <dbReference type="Proteomes" id="UP001328733"/>
    </source>
</evidence>
<evidence type="ECO:0008006" key="5">
    <source>
        <dbReference type="Google" id="ProtNLM"/>
    </source>
</evidence>
<dbReference type="EMBL" id="JBAFSM010000084">
    <property type="protein sequence ID" value="MEG3440257.1"/>
    <property type="molecule type" value="Genomic_DNA"/>
</dbReference>